<name>A0A101I718_9BACT</name>
<feature type="non-terminal residue" evidence="5">
    <location>
        <position position="84"/>
    </location>
</feature>
<sequence length="84" mass="9225">MLKVREVSFSYKGQGKNSRITALKEVSFDLESGSLLILTGRTGSGKSTLLQLLCGLIEPESGSIDCEYEELTSIASMIFQYPEE</sequence>
<dbReference type="GO" id="GO:0043190">
    <property type="term" value="C:ATP-binding cassette (ABC) transporter complex"/>
    <property type="evidence" value="ECO:0007669"/>
    <property type="project" value="TreeGrafter"/>
</dbReference>
<comment type="caution">
    <text evidence="5">The sequence shown here is derived from an EMBL/GenBank/DDBJ whole genome shotgun (WGS) entry which is preliminary data.</text>
</comment>
<reference evidence="6" key="1">
    <citation type="journal article" date="2015" name="MBio">
        <title>Genome-Resolved Metagenomic Analysis Reveals Roles for Candidate Phyla and Other Microbial Community Members in Biogeochemical Transformations in Oil Reservoirs.</title>
        <authorList>
            <person name="Hu P."/>
            <person name="Tom L."/>
            <person name="Singh A."/>
            <person name="Thomas B.C."/>
            <person name="Baker B.J."/>
            <person name="Piceno Y.M."/>
            <person name="Andersen G.L."/>
            <person name="Banfield J.F."/>
        </authorList>
    </citation>
    <scope>NUCLEOTIDE SEQUENCE [LARGE SCALE GENOMIC DNA]</scope>
</reference>
<dbReference type="AlphaFoldDB" id="A0A101I718"/>
<dbReference type="GO" id="GO:0042626">
    <property type="term" value="F:ATPase-coupled transmembrane transporter activity"/>
    <property type="evidence" value="ECO:0007669"/>
    <property type="project" value="TreeGrafter"/>
</dbReference>
<accession>A0A101I718</accession>
<feature type="domain" description="ABC transporter" evidence="4">
    <location>
        <begin position="23"/>
        <end position="73"/>
    </location>
</feature>
<dbReference type="Proteomes" id="UP000055014">
    <property type="component" value="Unassembled WGS sequence"/>
</dbReference>
<dbReference type="InterPro" id="IPR050095">
    <property type="entry name" value="ECF_ABC_transporter_ATP-bd"/>
</dbReference>
<keyword evidence="2" id="KW-0547">Nucleotide-binding</keyword>
<dbReference type="EMBL" id="LGGW01000058">
    <property type="protein sequence ID" value="KUK89986.1"/>
    <property type="molecule type" value="Genomic_DNA"/>
</dbReference>
<dbReference type="Gene3D" id="3.40.50.300">
    <property type="entry name" value="P-loop containing nucleotide triphosphate hydrolases"/>
    <property type="match status" value="1"/>
</dbReference>
<evidence type="ECO:0000256" key="2">
    <source>
        <dbReference type="ARBA" id="ARBA00022741"/>
    </source>
</evidence>
<dbReference type="PANTHER" id="PTHR43553">
    <property type="entry name" value="HEAVY METAL TRANSPORTER"/>
    <property type="match status" value="1"/>
</dbReference>
<evidence type="ECO:0000259" key="4">
    <source>
        <dbReference type="Pfam" id="PF00005"/>
    </source>
</evidence>
<evidence type="ECO:0000313" key="6">
    <source>
        <dbReference type="Proteomes" id="UP000055014"/>
    </source>
</evidence>
<evidence type="ECO:0000313" key="5">
    <source>
        <dbReference type="EMBL" id="KUK89986.1"/>
    </source>
</evidence>
<keyword evidence="1" id="KW-0813">Transport</keyword>
<evidence type="ECO:0000256" key="1">
    <source>
        <dbReference type="ARBA" id="ARBA00022448"/>
    </source>
</evidence>
<dbReference type="GO" id="GO:0005524">
    <property type="term" value="F:ATP binding"/>
    <property type="evidence" value="ECO:0007669"/>
    <property type="project" value="UniProtKB-KW"/>
</dbReference>
<evidence type="ECO:0000256" key="3">
    <source>
        <dbReference type="ARBA" id="ARBA00022840"/>
    </source>
</evidence>
<protein>
    <submittedName>
        <fullName evidence="5">ABC-type cobalt transport system, ATPase component</fullName>
    </submittedName>
</protein>
<keyword evidence="3" id="KW-0067">ATP-binding</keyword>
<organism evidence="5 6">
    <name type="scientific">Mesotoga infera</name>
    <dbReference type="NCBI Taxonomy" id="1236046"/>
    <lineage>
        <taxon>Bacteria</taxon>
        <taxon>Thermotogati</taxon>
        <taxon>Thermotogota</taxon>
        <taxon>Thermotogae</taxon>
        <taxon>Kosmotogales</taxon>
        <taxon>Kosmotogaceae</taxon>
        <taxon>Mesotoga</taxon>
    </lineage>
</organism>
<gene>
    <name evidence="5" type="ORF">XE02_0758</name>
</gene>
<dbReference type="Pfam" id="PF00005">
    <property type="entry name" value="ABC_tran"/>
    <property type="match status" value="1"/>
</dbReference>
<dbReference type="SUPFAM" id="SSF52540">
    <property type="entry name" value="P-loop containing nucleoside triphosphate hydrolases"/>
    <property type="match status" value="1"/>
</dbReference>
<dbReference type="InterPro" id="IPR003439">
    <property type="entry name" value="ABC_transporter-like_ATP-bd"/>
</dbReference>
<dbReference type="InterPro" id="IPR027417">
    <property type="entry name" value="P-loop_NTPase"/>
</dbReference>
<dbReference type="GO" id="GO:0016887">
    <property type="term" value="F:ATP hydrolysis activity"/>
    <property type="evidence" value="ECO:0007669"/>
    <property type="project" value="InterPro"/>
</dbReference>
<proteinExistence type="predicted"/>